<dbReference type="Proteomes" id="UP000308600">
    <property type="component" value="Unassembled WGS sequence"/>
</dbReference>
<reference evidence="1 2" key="1">
    <citation type="journal article" date="2019" name="Nat. Ecol. Evol.">
        <title>Megaphylogeny resolves global patterns of mushroom evolution.</title>
        <authorList>
            <person name="Varga T."/>
            <person name="Krizsan K."/>
            <person name="Foldi C."/>
            <person name="Dima B."/>
            <person name="Sanchez-Garcia M."/>
            <person name="Sanchez-Ramirez S."/>
            <person name="Szollosi G.J."/>
            <person name="Szarkandi J.G."/>
            <person name="Papp V."/>
            <person name="Albert L."/>
            <person name="Andreopoulos W."/>
            <person name="Angelini C."/>
            <person name="Antonin V."/>
            <person name="Barry K.W."/>
            <person name="Bougher N.L."/>
            <person name="Buchanan P."/>
            <person name="Buyck B."/>
            <person name="Bense V."/>
            <person name="Catcheside P."/>
            <person name="Chovatia M."/>
            <person name="Cooper J."/>
            <person name="Damon W."/>
            <person name="Desjardin D."/>
            <person name="Finy P."/>
            <person name="Geml J."/>
            <person name="Haridas S."/>
            <person name="Hughes K."/>
            <person name="Justo A."/>
            <person name="Karasinski D."/>
            <person name="Kautmanova I."/>
            <person name="Kiss B."/>
            <person name="Kocsube S."/>
            <person name="Kotiranta H."/>
            <person name="LaButti K.M."/>
            <person name="Lechner B.E."/>
            <person name="Liimatainen K."/>
            <person name="Lipzen A."/>
            <person name="Lukacs Z."/>
            <person name="Mihaltcheva S."/>
            <person name="Morgado L.N."/>
            <person name="Niskanen T."/>
            <person name="Noordeloos M.E."/>
            <person name="Ohm R.A."/>
            <person name="Ortiz-Santana B."/>
            <person name="Ovrebo C."/>
            <person name="Racz N."/>
            <person name="Riley R."/>
            <person name="Savchenko A."/>
            <person name="Shiryaev A."/>
            <person name="Soop K."/>
            <person name="Spirin V."/>
            <person name="Szebenyi C."/>
            <person name="Tomsovsky M."/>
            <person name="Tulloss R.E."/>
            <person name="Uehling J."/>
            <person name="Grigoriev I.V."/>
            <person name="Vagvolgyi C."/>
            <person name="Papp T."/>
            <person name="Martin F.M."/>
            <person name="Miettinen O."/>
            <person name="Hibbett D.S."/>
            <person name="Nagy L.G."/>
        </authorList>
    </citation>
    <scope>NUCLEOTIDE SEQUENCE [LARGE SCALE GENOMIC DNA]</scope>
    <source>
        <strain evidence="1 2">NL-1719</strain>
    </source>
</reference>
<evidence type="ECO:0000313" key="2">
    <source>
        <dbReference type="Proteomes" id="UP000308600"/>
    </source>
</evidence>
<protein>
    <submittedName>
        <fullName evidence="1">Uncharacterized protein</fullName>
    </submittedName>
</protein>
<proteinExistence type="predicted"/>
<accession>A0ACD3A6G5</accession>
<sequence length="156" mass="16884">MSVDFKGSFAIENKGGSFIGFIGDGTTTYYACLVSDLQKWDILPVEESGTVMVAFKNESKGFWLGHKTPQAHQPIIGGNDASFWVVKQFSPDGYFRIETTDGKYEIGVGEIILPHQSSSGGGIPIQHPLVLVPKGQGENWKLHGVLGVPKFPGSTE</sequence>
<keyword evidence="2" id="KW-1185">Reference proteome</keyword>
<organism evidence="1 2">
    <name type="scientific">Pluteus cervinus</name>
    <dbReference type="NCBI Taxonomy" id="181527"/>
    <lineage>
        <taxon>Eukaryota</taxon>
        <taxon>Fungi</taxon>
        <taxon>Dikarya</taxon>
        <taxon>Basidiomycota</taxon>
        <taxon>Agaricomycotina</taxon>
        <taxon>Agaricomycetes</taxon>
        <taxon>Agaricomycetidae</taxon>
        <taxon>Agaricales</taxon>
        <taxon>Pluteineae</taxon>
        <taxon>Pluteaceae</taxon>
        <taxon>Pluteus</taxon>
    </lineage>
</organism>
<gene>
    <name evidence="1" type="ORF">BDN72DRAFT_936573</name>
</gene>
<dbReference type="EMBL" id="ML208677">
    <property type="protein sequence ID" value="TFK61275.1"/>
    <property type="molecule type" value="Genomic_DNA"/>
</dbReference>
<name>A0ACD3A6G5_9AGAR</name>
<evidence type="ECO:0000313" key="1">
    <source>
        <dbReference type="EMBL" id="TFK61275.1"/>
    </source>
</evidence>